<organism evidence="2 3">
    <name type="scientific">Helcococcus kunzii ATCC 51366</name>
    <dbReference type="NCBI Taxonomy" id="883114"/>
    <lineage>
        <taxon>Bacteria</taxon>
        <taxon>Bacillati</taxon>
        <taxon>Bacillota</taxon>
        <taxon>Tissierellia</taxon>
        <taxon>Tissierellales</taxon>
        <taxon>Peptoniphilaceae</taxon>
        <taxon>Helcococcus</taxon>
    </lineage>
</organism>
<sequence>MDSKKTYENIEKELDFYISNEILVEMYLFGLISLEEYEKITCYNIEEFTPFLGEIML</sequence>
<name>H3NR87_9FIRM</name>
<dbReference type="GeneID" id="96999859"/>
<dbReference type="RefSeq" id="WP_005399362.1">
    <property type="nucleotide sequence ID" value="NZ_JH601089.1"/>
</dbReference>
<feature type="domain" description="SHOCT-like" evidence="1">
    <location>
        <begin position="8"/>
        <end position="56"/>
    </location>
</feature>
<reference evidence="2 3" key="1">
    <citation type="submission" date="2012-01" db="EMBL/GenBank/DDBJ databases">
        <title>The Genome Sequence of Helcococcus kunzii ATCC 51366.</title>
        <authorList>
            <consortium name="The Broad Institute Genome Sequencing Platform"/>
            <person name="Earl A."/>
            <person name="Ward D."/>
            <person name="Feldgarden M."/>
            <person name="Gevers D."/>
            <person name="Huys G."/>
            <person name="Young S.K."/>
            <person name="Zeng Q."/>
            <person name="Gargeya S."/>
            <person name="Fitzgerald M."/>
            <person name="Haas B."/>
            <person name="Abouelleil A."/>
            <person name="Alvarado L."/>
            <person name="Arachchi H.M."/>
            <person name="Berlin A."/>
            <person name="Chapman S.B."/>
            <person name="Gearin G."/>
            <person name="Goldberg J."/>
            <person name="Griggs A."/>
            <person name="Gujja S."/>
            <person name="Hansen M."/>
            <person name="Heiman D."/>
            <person name="Howarth C."/>
            <person name="Larimer J."/>
            <person name="Lui A."/>
            <person name="MacDonald P.J.P."/>
            <person name="McCowen C."/>
            <person name="Montmayeur A."/>
            <person name="Murphy C."/>
            <person name="Neiman D."/>
            <person name="Pearson M."/>
            <person name="Priest M."/>
            <person name="Roberts A."/>
            <person name="Saif S."/>
            <person name="Shea T."/>
            <person name="Sisk P."/>
            <person name="Stolte C."/>
            <person name="Sykes S."/>
            <person name="Wortman J."/>
            <person name="Nusbaum C."/>
            <person name="Birren B."/>
        </authorList>
    </citation>
    <scope>NUCLEOTIDE SEQUENCE [LARGE SCALE GENOMIC DNA]</scope>
    <source>
        <strain evidence="2 3">ATCC 51366</strain>
    </source>
</reference>
<evidence type="ECO:0000313" key="2">
    <source>
        <dbReference type="EMBL" id="EHR31681.1"/>
    </source>
</evidence>
<dbReference type="Pfam" id="PF20612">
    <property type="entry name" value="SHOCT_2"/>
    <property type="match status" value="1"/>
</dbReference>
<accession>H3NR87</accession>
<dbReference type="AlphaFoldDB" id="H3NR87"/>
<dbReference type="Proteomes" id="UP000004191">
    <property type="component" value="Unassembled WGS sequence"/>
</dbReference>
<dbReference type="STRING" id="883114.HMPREF9709_01848"/>
<dbReference type="HOGENOM" id="CLU_2990468_0_0_9"/>
<dbReference type="EMBL" id="AGEI01000037">
    <property type="protein sequence ID" value="EHR31681.1"/>
    <property type="molecule type" value="Genomic_DNA"/>
</dbReference>
<gene>
    <name evidence="2" type="ORF">HMPREF9709_01848</name>
</gene>
<evidence type="ECO:0000259" key="1">
    <source>
        <dbReference type="Pfam" id="PF20612"/>
    </source>
</evidence>
<evidence type="ECO:0000313" key="3">
    <source>
        <dbReference type="Proteomes" id="UP000004191"/>
    </source>
</evidence>
<dbReference type="InterPro" id="IPR046749">
    <property type="entry name" value="SHOCT_2"/>
</dbReference>
<keyword evidence="3" id="KW-1185">Reference proteome</keyword>
<comment type="caution">
    <text evidence="2">The sequence shown here is derived from an EMBL/GenBank/DDBJ whole genome shotgun (WGS) entry which is preliminary data.</text>
</comment>
<protein>
    <recommendedName>
        <fullName evidence="1">SHOCT-like domain-containing protein</fullName>
    </recommendedName>
</protein>
<proteinExistence type="predicted"/>